<dbReference type="SUPFAM" id="SSF46785">
    <property type="entry name" value="Winged helix' DNA-binding domain"/>
    <property type="match status" value="2"/>
</dbReference>
<dbReference type="FunFam" id="1.10.10.10:FF:000295">
    <property type="entry name" value="E2F transcription factor-like E2FE"/>
    <property type="match status" value="1"/>
</dbReference>
<evidence type="ECO:0000256" key="2">
    <source>
        <dbReference type="ARBA" id="ARBA00010940"/>
    </source>
</evidence>
<evidence type="ECO:0000256" key="3">
    <source>
        <dbReference type="ARBA" id="ARBA00022491"/>
    </source>
</evidence>
<dbReference type="InterPro" id="IPR036390">
    <property type="entry name" value="WH_DNA-bd_sf"/>
</dbReference>
<protein>
    <recommendedName>
        <fullName evidence="10">E2F/DP family winged-helix DNA-binding domain-containing protein</fullName>
    </recommendedName>
</protein>
<reference evidence="11 12" key="1">
    <citation type="submission" date="2023-10" db="EMBL/GenBank/DDBJ databases">
        <title>Chromosome-scale genome assembly provides insights into flower coloration mechanisms of Canna indica.</title>
        <authorList>
            <person name="Li C."/>
        </authorList>
    </citation>
    <scope>NUCLEOTIDE SEQUENCE [LARGE SCALE GENOMIC DNA]</scope>
    <source>
        <tissue evidence="11">Flower</tissue>
    </source>
</reference>
<evidence type="ECO:0000313" key="11">
    <source>
        <dbReference type="EMBL" id="WOL20238.1"/>
    </source>
</evidence>
<dbReference type="Proteomes" id="UP001327560">
    <property type="component" value="Chromosome 9"/>
</dbReference>
<organism evidence="11 12">
    <name type="scientific">Canna indica</name>
    <name type="common">Indian-shot</name>
    <dbReference type="NCBI Taxonomy" id="4628"/>
    <lineage>
        <taxon>Eukaryota</taxon>
        <taxon>Viridiplantae</taxon>
        <taxon>Streptophyta</taxon>
        <taxon>Embryophyta</taxon>
        <taxon>Tracheophyta</taxon>
        <taxon>Spermatophyta</taxon>
        <taxon>Magnoliopsida</taxon>
        <taxon>Liliopsida</taxon>
        <taxon>Zingiberales</taxon>
        <taxon>Cannaceae</taxon>
        <taxon>Canna</taxon>
    </lineage>
</organism>
<dbReference type="Gene3D" id="1.10.10.10">
    <property type="entry name" value="Winged helix-like DNA-binding domain superfamily/Winged helix DNA-binding domain"/>
    <property type="match status" value="2"/>
</dbReference>
<keyword evidence="3" id="KW-0678">Repressor</keyword>
<evidence type="ECO:0000256" key="7">
    <source>
        <dbReference type="ARBA" id="ARBA00023242"/>
    </source>
</evidence>
<evidence type="ECO:0000256" key="8">
    <source>
        <dbReference type="ARBA" id="ARBA00023306"/>
    </source>
</evidence>
<dbReference type="PANTHER" id="PTHR12081:SF7">
    <property type="entry name" value="TRANSCRIPTION FACTOR EFL-3"/>
    <property type="match status" value="1"/>
</dbReference>
<proteinExistence type="inferred from homology"/>
<comment type="subcellular location">
    <subcellularLocation>
        <location evidence="1 9">Nucleus</location>
    </subcellularLocation>
</comment>
<dbReference type="EMBL" id="CP136898">
    <property type="protein sequence ID" value="WOL20238.1"/>
    <property type="molecule type" value="Genomic_DNA"/>
</dbReference>
<evidence type="ECO:0000256" key="9">
    <source>
        <dbReference type="RuleBase" id="RU003796"/>
    </source>
</evidence>
<feature type="domain" description="E2F/DP family winged-helix DNA-binding" evidence="10">
    <location>
        <begin position="155"/>
        <end position="234"/>
    </location>
</feature>
<dbReference type="GO" id="GO:0000981">
    <property type="term" value="F:DNA-binding transcription factor activity, RNA polymerase II-specific"/>
    <property type="evidence" value="ECO:0007669"/>
    <property type="project" value="TreeGrafter"/>
</dbReference>
<keyword evidence="4 9" id="KW-0805">Transcription regulation</keyword>
<name>A0AAQ3L3X8_9LILI</name>
<evidence type="ECO:0000256" key="4">
    <source>
        <dbReference type="ARBA" id="ARBA00023015"/>
    </source>
</evidence>
<dbReference type="PANTHER" id="PTHR12081">
    <property type="entry name" value="TRANSCRIPTION FACTOR E2F"/>
    <property type="match status" value="1"/>
</dbReference>
<keyword evidence="8" id="KW-0131">Cell cycle</keyword>
<keyword evidence="6 9" id="KW-0804">Transcription</keyword>
<dbReference type="AlphaFoldDB" id="A0AAQ3L3X8"/>
<keyword evidence="5 9" id="KW-0238">DNA-binding</keyword>
<evidence type="ECO:0000256" key="5">
    <source>
        <dbReference type="ARBA" id="ARBA00023125"/>
    </source>
</evidence>
<dbReference type="GO" id="GO:0090575">
    <property type="term" value="C:RNA polymerase II transcription regulator complex"/>
    <property type="evidence" value="ECO:0007669"/>
    <property type="project" value="TreeGrafter"/>
</dbReference>
<comment type="similarity">
    <text evidence="2 9">Belongs to the E2F/DP family.</text>
</comment>
<gene>
    <name evidence="11" type="ORF">Cni_G29042</name>
</gene>
<evidence type="ECO:0000313" key="12">
    <source>
        <dbReference type="Proteomes" id="UP001327560"/>
    </source>
</evidence>
<dbReference type="InterPro" id="IPR003316">
    <property type="entry name" value="E2F_WHTH_DNA-bd_dom"/>
</dbReference>
<evidence type="ECO:0000259" key="10">
    <source>
        <dbReference type="SMART" id="SM01372"/>
    </source>
</evidence>
<accession>A0AAQ3L3X8</accession>
<dbReference type="InterPro" id="IPR036388">
    <property type="entry name" value="WH-like_DNA-bd_sf"/>
</dbReference>
<evidence type="ECO:0000256" key="6">
    <source>
        <dbReference type="ARBA" id="ARBA00023163"/>
    </source>
</evidence>
<dbReference type="SMART" id="SM01372">
    <property type="entry name" value="E2F_TDP"/>
    <property type="match status" value="2"/>
</dbReference>
<dbReference type="FunFam" id="1.10.10.10:FF:000073">
    <property type="entry name" value="E2F transcription factor 8"/>
    <property type="match status" value="1"/>
</dbReference>
<evidence type="ECO:0000256" key="1">
    <source>
        <dbReference type="ARBA" id="ARBA00004123"/>
    </source>
</evidence>
<dbReference type="Pfam" id="PF02319">
    <property type="entry name" value="WHD_E2F_TDP"/>
    <property type="match status" value="2"/>
</dbReference>
<feature type="domain" description="E2F/DP family winged-helix DNA-binding" evidence="10">
    <location>
        <begin position="22"/>
        <end position="87"/>
    </location>
</feature>
<keyword evidence="12" id="KW-1185">Reference proteome</keyword>
<sequence length="376" mass="42755">MSLSPLSPSEAGASQQGYKYNRKQKSLGLLCSNFVSLYNRDNVESISLDEAARRLAVERRRIYDIVNILETVGVLSRKAKNAYFWIGFSGMPKALCRLRVWLVEIFHLNMQSCLFEDSDYDVDENPDQYIDDGDEKLSRSKKTISGMVLLSTSTRKEKSLGMLTENFIKLFMTTDKDTISLDEAASLLLGANNDASYMRTKVRRLYDIANVLSSIDLIEKTQLDTRKPAFRWLGTTDKMKKNNTVTVESQPTPKKSNKRIFGAEITNTDLKNRMASTVDKKPKIVRVTSENLKERNIIPHKQLGSKSEHAFGPFHPVMLSKQGAEGEVKCTKGVQECETLASAFRPLYRNQALGELFAHYKEAWKKWYEEATRNCS</sequence>
<keyword evidence="7 9" id="KW-0539">Nucleus</keyword>
<dbReference type="GO" id="GO:0000978">
    <property type="term" value="F:RNA polymerase II cis-regulatory region sequence-specific DNA binding"/>
    <property type="evidence" value="ECO:0007669"/>
    <property type="project" value="InterPro"/>
</dbReference>
<dbReference type="InterPro" id="IPR015633">
    <property type="entry name" value="E2F"/>
</dbReference>